<dbReference type="EMBL" id="BMGR01000011">
    <property type="protein sequence ID" value="GGG14588.1"/>
    <property type="molecule type" value="Genomic_DNA"/>
</dbReference>
<feature type="region of interest" description="Disordered" evidence="1">
    <location>
        <begin position="85"/>
        <end position="142"/>
    </location>
</feature>
<organism evidence="3 4">
    <name type="scientific">Paenibacillus abyssi</name>
    <dbReference type="NCBI Taxonomy" id="1340531"/>
    <lineage>
        <taxon>Bacteria</taxon>
        <taxon>Bacillati</taxon>
        <taxon>Bacillota</taxon>
        <taxon>Bacilli</taxon>
        <taxon>Bacillales</taxon>
        <taxon>Paenibacillaceae</taxon>
        <taxon>Paenibacillus</taxon>
    </lineage>
</organism>
<comment type="caution">
    <text evidence="3">The sequence shown here is derived from an EMBL/GenBank/DDBJ whole genome shotgun (WGS) entry which is preliminary data.</text>
</comment>
<evidence type="ECO:0000313" key="4">
    <source>
        <dbReference type="Proteomes" id="UP000644756"/>
    </source>
</evidence>
<feature type="compositionally biased region" description="Polar residues" evidence="1">
    <location>
        <begin position="126"/>
        <end position="139"/>
    </location>
</feature>
<feature type="compositionally biased region" description="Acidic residues" evidence="1">
    <location>
        <begin position="114"/>
        <end position="125"/>
    </location>
</feature>
<gene>
    <name evidence="3" type="ORF">GCM10010916_34370</name>
</gene>
<feature type="transmembrane region" description="Helical" evidence="2">
    <location>
        <begin position="51"/>
        <end position="69"/>
    </location>
</feature>
<name>A0A917FYV3_9BACL</name>
<dbReference type="AlphaFoldDB" id="A0A917FYV3"/>
<proteinExistence type="predicted"/>
<dbReference type="RefSeq" id="WP_188532292.1">
    <property type="nucleotide sequence ID" value="NZ_BMGR01000011.1"/>
</dbReference>
<reference evidence="3" key="1">
    <citation type="journal article" date="2014" name="Int. J. Syst. Evol. Microbiol.">
        <title>Complete genome sequence of Corynebacterium casei LMG S-19264T (=DSM 44701T), isolated from a smear-ripened cheese.</title>
        <authorList>
            <consortium name="US DOE Joint Genome Institute (JGI-PGF)"/>
            <person name="Walter F."/>
            <person name="Albersmeier A."/>
            <person name="Kalinowski J."/>
            <person name="Ruckert C."/>
        </authorList>
    </citation>
    <scope>NUCLEOTIDE SEQUENCE</scope>
    <source>
        <strain evidence="3">CGMCC 1.12987</strain>
    </source>
</reference>
<keyword evidence="2" id="KW-1133">Transmembrane helix</keyword>
<sequence>MSDKTPDWYQKLKGEPLVEKTFTVDSIRRIEQKRAEWEKRGKARTNHIRRVFVMCAASILLVLLLGISLEHDRLGKWVSDIGSTWSTEPGSITPPAGKPGPDAVPPDTIGPDTAEPEPFDPDQTETDNQTQKPDPTQTDGRVHVKRMDGLLMEYLPFNTEEVQSISLWNNRIGEEIIIPDEREYVITQALNWLDIAKARVEEAAGSEPDLKLRFHLKNHVYAIPYNPDNNALDLGGGQYYADDRTLLLIKSLMDPNSRLAVLDQTLEQARVPAEDGSSDESKLPDWEKLKIDGKDYNSWEMELKGMAFDSETLYYDSVIERVDGVREYGQGRIIQLSRLIVFLNSDYKTTDGVGVGLSEEEVLQLLGMPNHRTQTCWSYATGDYLTFHLYFEAGFVKMMALSQPA</sequence>
<accession>A0A917FYV3</accession>
<protein>
    <submittedName>
        <fullName evidence="3">Uncharacterized protein</fullName>
    </submittedName>
</protein>
<keyword evidence="2" id="KW-0472">Membrane</keyword>
<dbReference type="Proteomes" id="UP000644756">
    <property type="component" value="Unassembled WGS sequence"/>
</dbReference>
<reference evidence="3" key="2">
    <citation type="submission" date="2020-09" db="EMBL/GenBank/DDBJ databases">
        <authorList>
            <person name="Sun Q."/>
            <person name="Zhou Y."/>
        </authorList>
    </citation>
    <scope>NUCLEOTIDE SEQUENCE</scope>
    <source>
        <strain evidence="3">CGMCC 1.12987</strain>
    </source>
</reference>
<evidence type="ECO:0000313" key="3">
    <source>
        <dbReference type="EMBL" id="GGG14588.1"/>
    </source>
</evidence>
<evidence type="ECO:0000256" key="1">
    <source>
        <dbReference type="SAM" id="MobiDB-lite"/>
    </source>
</evidence>
<keyword evidence="4" id="KW-1185">Reference proteome</keyword>
<evidence type="ECO:0000256" key="2">
    <source>
        <dbReference type="SAM" id="Phobius"/>
    </source>
</evidence>
<keyword evidence="2" id="KW-0812">Transmembrane</keyword>